<dbReference type="InterPro" id="IPR000209">
    <property type="entry name" value="Peptidase_S8/S53_dom"/>
</dbReference>
<evidence type="ECO:0000256" key="7">
    <source>
        <dbReference type="SAM" id="MobiDB-lite"/>
    </source>
</evidence>
<dbReference type="InterPro" id="IPR023828">
    <property type="entry name" value="Peptidase_S8_Ser-AS"/>
</dbReference>
<keyword evidence="8" id="KW-0732">Signal</keyword>
<accession>A0AAE3VWX5</accession>
<dbReference type="PANTHER" id="PTHR43806:SF11">
    <property type="entry name" value="CEREVISIN-RELATED"/>
    <property type="match status" value="1"/>
</dbReference>
<comment type="similarity">
    <text evidence="1 5 6">Belongs to the peptidase S8 family.</text>
</comment>
<dbReference type="InterPro" id="IPR015500">
    <property type="entry name" value="Peptidase_S8_subtilisin-rel"/>
</dbReference>
<comment type="caution">
    <text evidence="11">The sequence shown here is derived from an EMBL/GenBank/DDBJ whole genome shotgun (WGS) entry which is preliminary data.</text>
</comment>
<feature type="chain" id="PRO_5042020845" evidence="8">
    <location>
        <begin position="36"/>
        <end position="1078"/>
    </location>
</feature>
<proteinExistence type="inferred from homology"/>
<dbReference type="Proteomes" id="UP001240236">
    <property type="component" value="Unassembled WGS sequence"/>
</dbReference>
<evidence type="ECO:0000259" key="10">
    <source>
        <dbReference type="Pfam" id="PF04151"/>
    </source>
</evidence>
<dbReference type="AlphaFoldDB" id="A0AAE3VWX5"/>
<protein>
    <submittedName>
        <fullName evidence="11">Subtilisin family serine protease</fullName>
    </submittedName>
</protein>
<dbReference type="InterPro" id="IPR022398">
    <property type="entry name" value="Peptidase_S8_His-AS"/>
</dbReference>
<dbReference type="RefSeq" id="WP_307236489.1">
    <property type="nucleotide sequence ID" value="NZ_JAUSUZ010000001.1"/>
</dbReference>
<name>A0AAE3VWX5_9ACTN</name>
<gene>
    <name evidence="11" type="ORF">J2S42_001461</name>
</gene>
<evidence type="ECO:0000256" key="8">
    <source>
        <dbReference type="SAM" id="SignalP"/>
    </source>
</evidence>
<feature type="active site" description="Charge relay system" evidence="5">
    <location>
        <position position="359"/>
    </location>
</feature>
<dbReference type="SUPFAM" id="SSF52743">
    <property type="entry name" value="Subtilisin-like"/>
    <property type="match status" value="1"/>
</dbReference>
<evidence type="ECO:0000259" key="9">
    <source>
        <dbReference type="Pfam" id="PF00082"/>
    </source>
</evidence>
<dbReference type="PROSITE" id="PS00137">
    <property type="entry name" value="SUBTILASE_HIS"/>
    <property type="match status" value="1"/>
</dbReference>
<evidence type="ECO:0000313" key="12">
    <source>
        <dbReference type="Proteomes" id="UP001240236"/>
    </source>
</evidence>
<keyword evidence="2 5" id="KW-0645">Protease</keyword>
<dbReference type="Gene3D" id="3.40.50.200">
    <property type="entry name" value="Peptidase S8/S53 domain"/>
    <property type="match status" value="2"/>
</dbReference>
<dbReference type="EMBL" id="JAUSUZ010000001">
    <property type="protein sequence ID" value="MDQ0364792.1"/>
    <property type="molecule type" value="Genomic_DNA"/>
</dbReference>
<sequence length="1078" mass="111556">MSHLSSRGRRSLATLLASGLTAGAVMLPGASPASADPIETEIPKASPAEALGAEDAKLLAEAEASGKPTVTVLVATDTGRAGAVAGELTALGATVSRSVDKLGYVLAKVPTGAVVRAAQLPSVAALDLDRTLTLPDPAEGLSAGAAAKAAAGPGATTPAKNPYMPTGDTGSVDFKKKNPAYDGRGITIGVMDSGVDLDHPALQTTSTGERKIVDWFTATDPLEDATWRPMVQPAAGPSVAYLGVTWTLPAGNHYISVFRESVTAGSEPAGDVNRDGDTTDAFGVLYDPVTHDVRVDTDLDRSFTDETVMRPYKEKFQVGHFGTDNPATAIAEHMPFVVEYREDYQGYDWVNVGIVESAHGTHVAGIAAGSNMFGNEAFDGQAPGAKIVSGRACNWGGGCTYAALTDGMVDMVVNRRVDVINMSIGGLSGLNDGRNAWTMLYNRLINDYGVQMFISAGNSGPGLNTLGDPSTAADVISVGSSISKETWLANYGSVVNTAYGMHPYSSRGPREDGGFKPNIVAPGSAISSVPTWQPGQPGAQAGYSLPPGYAMFNGTSMASPQAAGAAALLLSAARANDRGLTPAQLRRGIYTTASFIKGVTAYEQGYGLFDVQAAWKLLKTDLETRTYTSTAPVCTPLSGLIGIDDEPTPHQGPGIYNRCAASEGGHKPGQAKTYQIKITRTSGPARAITHKLSWVGNDGTFNAPTFVSVPLNKTITVSVTAKPSAGAHAALLKVDDPATPVIDYEVMTTVVAAAELPAKNYSFSASGKVDRNDTQSYFVNVPAGAGALQVNLSGLAAGSQTRFIAIDPSGVPRDSTSSVDCYTNYEPVSPCKGIERDYRNPAPGIWEIEVESRRTSPMLSNPYTITAAAQGVTLTPALTELASVKAGVGTPLTWTAKNTFGPIKASGQGGALGSVLQTRPTIANGETLEYTIEVPAGTTRLDVAIGGTSDPIADLDLFLYLGSSTTYIARSADGDSEESVSLANPPAGTYRVEIDGYAVPAGTTTFDYRDAYYSPALGSLAAPQAFTTLANGATLTVNGTVTAATVPPAGRSLTGEMQVVTDQGAVVGTAVVTVASVQ</sequence>
<evidence type="ECO:0000256" key="1">
    <source>
        <dbReference type="ARBA" id="ARBA00011073"/>
    </source>
</evidence>
<organism evidence="11 12">
    <name type="scientific">Catenuloplanes indicus</name>
    <dbReference type="NCBI Taxonomy" id="137267"/>
    <lineage>
        <taxon>Bacteria</taxon>
        <taxon>Bacillati</taxon>
        <taxon>Actinomycetota</taxon>
        <taxon>Actinomycetes</taxon>
        <taxon>Micromonosporales</taxon>
        <taxon>Micromonosporaceae</taxon>
        <taxon>Catenuloplanes</taxon>
    </lineage>
</organism>
<dbReference type="Pfam" id="PF00082">
    <property type="entry name" value="Peptidase_S8"/>
    <property type="match status" value="1"/>
</dbReference>
<feature type="domain" description="Peptidase S8/S53" evidence="9">
    <location>
        <begin position="183"/>
        <end position="607"/>
    </location>
</feature>
<evidence type="ECO:0000256" key="3">
    <source>
        <dbReference type="ARBA" id="ARBA00022801"/>
    </source>
</evidence>
<keyword evidence="4 5" id="KW-0720">Serine protease</keyword>
<dbReference type="InterPro" id="IPR023827">
    <property type="entry name" value="Peptidase_S8_Asp-AS"/>
</dbReference>
<reference evidence="11 12" key="1">
    <citation type="submission" date="2023-07" db="EMBL/GenBank/DDBJ databases">
        <title>Sequencing the genomes of 1000 actinobacteria strains.</title>
        <authorList>
            <person name="Klenk H.-P."/>
        </authorList>
    </citation>
    <scope>NUCLEOTIDE SEQUENCE [LARGE SCALE GENOMIC DNA]</scope>
    <source>
        <strain evidence="11 12">DSM 44709</strain>
    </source>
</reference>
<dbReference type="PANTHER" id="PTHR43806">
    <property type="entry name" value="PEPTIDASE S8"/>
    <property type="match status" value="1"/>
</dbReference>
<dbReference type="PROSITE" id="PS00138">
    <property type="entry name" value="SUBTILASE_SER"/>
    <property type="match status" value="1"/>
</dbReference>
<feature type="signal peptide" evidence="8">
    <location>
        <begin position="1"/>
        <end position="35"/>
    </location>
</feature>
<feature type="active site" description="Charge relay system" evidence="5">
    <location>
        <position position="556"/>
    </location>
</feature>
<dbReference type="PRINTS" id="PR00723">
    <property type="entry name" value="SUBTILISIN"/>
</dbReference>
<feature type="domain" description="Peptidase C-terminal archaeal/bacterial" evidence="10">
    <location>
        <begin position="930"/>
        <end position="995"/>
    </location>
</feature>
<dbReference type="GO" id="GO:0004252">
    <property type="term" value="F:serine-type endopeptidase activity"/>
    <property type="evidence" value="ECO:0007669"/>
    <property type="project" value="UniProtKB-UniRule"/>
</dbReference>
<evidence type="ECO:0000256" key="6">
    <source>
        <dbReference type="RuleBase" id="RU003355"/>
    </source>
</evidence>
<dbReference type="PROSITE" id="PS00136">
    <property type="entry name" value="SUBTILASE_ASP"/>
    <property type="match status" value="1"/>
</dbReference>
<dbReference type="GO" id="GO:0006508">
    <property type="term" value="P:proteolysis"/>
    <property type="evidence" value="ECO:0007669"/>
    <property type="project" value="UniProtKB-KW"/>
</dbReference>
<feature type="active site" description="Charge relay system" evidence="5">
    <location>
        <position position="192"/>
    </location>
</feature>
<dbReference type="InterPro" id="IPR007280">
    <property type="entry name" value="Peptidase_C_arc/bac"/>
</dbReference>
<evidence type="ECO:0000256" key="2">
    <source>
        <dbReference type="ARBA" id="ARBA00022670"/>
    </source>
</evidence>
<keyword evidence="3 5" id="KW-0378">Hydrolase</keyword>
<feature type="compositionally biased region" description="Low complexity" evidence="7">
    <location>
        <begin position="151"/>
        <end position="160"/>
    </location>
</feature>
<dbReference type="InterPro" id="IPR050131">
    <property type="entry name" value="Peptidase_S8_subtilisin-like"/>
</dbReference>
<feature type="region of interest" description="Disordered" evidence="7">
    <location>
        <begin position="151"/>
        <end position="175"/>
    </location>
</feature>
<keyword evidence="12" id="KW-1185">Reference proteome</keyword>
<evidence type="ECO:0000313" key="11">
    <source>
        <dbReference type="EMBL" id="MDQ0364792.1"/>
    </source>
</evidence>
<evidence type="ECO:0000256" key="5">
    <source>
        <dbReference type="PROSITE-ProRule" id="PRU01240"/>
    </source>
</evidence>
<evidence type="ECO:0000256" key="4">
    <source>
        <dbReference type="ARBA" id="ARBA00022825"/>
    </source>
</evidence>
<dbReference type="InterPro" id="IPR036852">
    <property type="entry name" value="Peptidase_S8/S53_dom_sf"/>
</dbReference>
<dbReference type="Gene3D" id="2.60.120.380">
    <property type="match status" value="1"/>
</dbReference>
<dbReference type="Pfam" id="PF04151">
    <property type="entry name" value="PPC"/>
    <property type="match status" value="1"/>
</dbReference>
<dbReference type="PROSITE" id="PS51892">
    <property type="entry name" value="SUBTILASE"/>
    <property type="match status" value="1"/>
</dbReference>